<dbReference type="PANTHER" id="PTHR46494">
    <property type="entry name" value="CORA FAMILY METAL ION TRANSPORTER (EUROFUNG)"/>
    <property type="match status" value="1"/>
</dbReference>
<feature type="compositionally biased region" description="Polar residues" evidence="12">
    <location>
        <begin position="24"/>
        <end position="41"/>
    </location>
</feature>
<keyword evidence="10 13" id="KW-0472">Membrane</keyword>
<keyword evidence="8 13" id="KW-1133">Transmembrane helix</keyword>
<evidence type="ECO:0000256" key="8">
    <source>
        <dbReference type="ARBA" id="ARBA00022989"/>
    </source>
</evidence>
<evidence type="ECO:0000256" key="12">
    <source>
        <dbReference type="SAM" id="MobiDB-lite"/>
    </source>
</evidence>
<dbReference type="InterPro" id="IPR045863">
    <property type="entry name" value="CorA_TM1_TM2"/>
</dbReference>
<name>A0A369TUL9_9RHOB</name>
<feature type="transmembrane region" description="Helical" evidence="13">
    <location>
        <begin position="453"/>
        <end position="473"/>
    </location>
</feature>
<dbReference type="CDD" id="cd12833">
    <property type="entry name" value="ZntB-like_1"/>
    <property type="match status" value="1"/>
</dbReference>
<feature type="transmembrane region" description="Helical" evidence="13">
    <location>
        <begin position="419"/>
        <end position="441"/>
    </location>
</feature>
<keyword evidence="5" id="KW-0997">Cell inner membrane</keyword>
<accession>A0A369TUL9</accession>
<keyword evidence="15" id="KW-1185">Reference proteome</keyword>
<evidence type="ECO:0000256" key="13">
    <source>
        <dbReference type="SAM" id="Phobius"/>
    </source>
</evidence>
<dbReference type="InterPro" id="IPR002523">
    <property type="entry name" value="MgTranspt_CorA/ZnTranspt_ZntB"/>
</dbReference>
<feature type="coiled-coil region" evidence="11">
    <location>
        <begin position="379"/>
        <end position="406"/>
    </location>
</feature>
<keyword evidence="9" id="KW-0406">Ion transport</keyword>
<evidence type="ECO:0000256" key="5">
    <source>
        <dbReference type="ARBA" id="ARBA00022519"/>
    </source>
</evidence>
<evidence type="ECO:0000256" key="4">
    <source>
        <dbReference type="ARBA" id="ARBA00022475"/>
    </source>
</evidence>
<evidence type="ECO:0000256" key="10">
    <source>
        <dbReference type="ARBA" id="ARBA00023136"/>
    </source>
</evidence>
<dbReference type="GO" id="GO:0015095">
    <property type="term" value="F:magnesium ion transmembrane transporter activity"/>
    <property type="evidence" value="ECO:0007669"/>
    <property type="project" value="TreeGrafter"/>
</dbReference>
<dbReference type="Proteomes" id="UP000253977">
    <property type="component" value="Unassembled WGS sequence"/>
</dbReference>
<dbReference type="AlphaFoldDB" id="A0A369TUL9"/>
<evidence type="ECO:0000256" key="11">
    <source>
        <dbReference type="SAM" id="Coils"/>
    </source>
</evidence>
<comment type="similarity">
    <text evidence="2">Belongs to the CorA metal ion transporter (MIT) (TC 1.A.35) family.</text>
</comment>
<proteinExistence type="inferred from homology"/>
<keyword evidence="6 13" id="KW-0812">Transmembrane</keyword>
<organism evidence="14 15">
    <name type="scientific">Thalassococcus profundi</name>
    <dbReference type="NCBI Taxonomy" id="2282382"/>
    <lineage>
        <taxon>Bacteria</taxon>
        <taxon>Pseudomonadati</taxon>
        <taxon>Pseudomonadota</taxon>
        <taxon>Alphaproteobacteria</taxon>
        <taxon>Rhodobacterales</taxon>
        <taxon>Roseobacteraceae</taxon>
        <taxon>Thalassococcus</taxon>
    </lineage>
</organism>
<dbReference type="GO" id="GO:0015087">
    <property type="term" value="F:cobalt ion transmembrane transporter activity"/>
    <property type="evidence" value="ECO:0007669"/>
    <property type="project" value="TreeGrafter"/>
</dbReference>
<gene>
    <name evidence="14" type="ORF">DU478_09355</name>
</gene>
<dbReference type="Gene3D" id="1.20.58.340">
    <property type="entry name" value="Magnesium transport protein CorA, transmembrane region"/>
    <property type="match status" value="2"/>
</dbReference>
<evidence type="ECO:0000313" key="14">
    <source>
        <dbReference type="EMBL" id="RDD66636.1"/>
    </source>
</evidence>
<dbReference type="EMBL" id="QPMK01000005">
    <property type="protein sequence ID" value="RDD66636.1"/>
    <property type="molecule type" value="Genomic_DNA"/>
</dbReference>
<feature type="compositionally biased region" description="Low complexity" evidence="12">
    <location>
        <begin position="60"/>
        <end position="71"/>
    </location>
</feature>
<evidence type="ECO:0000256" key="7">
    <source>
        <dbReference type="ARBA" id="ARBA00022833"/>
    </source>
</evidence>
<sequence>MKCAISASQTGIEYSMIDARDTVVRSSARNRQTNSTVKSPPSSAPGFQCRRSPAKPMPRSQTQAASAASASTDRRPAPKTGPMPPLVTLITTWLKASMVAKVTSPAAPARSMDDLRCIPPLDTRGAAPSSGSDRRLWHLGAISGSLEQRVPGSKRLPPAHDPVPMIPICAFDIFADGTSRPLSDPDAPRTGAYRWIHCDLNAPGVTDWLDATLPETAAEALQQVETRPRAVGNSGGLVLAFRGLNLNAGQSPEDMVAIRIWASDTLIVTARIRRIYAAEEMRAQVEAQNAPPNPAAFLAALLENLTDRIEDNGVALEDRLDALEDVLFVDDTDPVCETLPELRRGAIRLSRFLAPQANALHALLDHRLPVLDDEAREDIGEIANRAQRAVEELNAVRERLAALSDHLDMRQNARLSRNSYALSVVAAVFLPMGFLTGLFGVNVAGMPGTENPMAFVWLTLASLGMGGAVWLVLRLLKLY</sequence>
<reference evidence="14 15" key="1">
    <citation type="submission" date="2018-07" db="EMBL/GenBank/DDBJ databases">
        <title>Thalassococcus profundi sp. nov., a marine bacterium isolated from deep seawater of Okinawa Trough.</title>
        <authorList>
            <person name="Yu M."/>
        </authorList>
    </citation>
    <scope>NUCLEOTIDE SEQUENCE [LARGE SCALE GENOMIC DNA]</scope>
    <source>
        <strain evidence="14 15">WRAS1</strain>
    </source>
</reference>
<keyword evidence="4" id="KW-1003">Cell membrane</keyword>
<evidence type="ECO:0000313" key="15">
    <source>
        <dbReference type="Proteomes" id="UP000253977"/>
    </source>
</evidence>
<dbReference type="SUPFAM" id="SSF143865">
    <property type="entry name" value="CorA soluble domain-like"/>
    <property type="match status" value="1"/>
</dbReference>
<dbReference type="SUPFAM" id="SSF144083">
    <property type="entry name" value="Magnesium transport protein CorA, transmembrane region"/>
    <property type="match status" value="1"/>
</dbReference>
<dbReference type="GO" id="GO:0050897">
    <property type="term" value="F:cobalt ion binding"/>
    <property type="evidence" value="ECO:0007669"/>
    <property type="project" value="TreeGrafter"/>
</dbReference>
<evidence type="ECO:0000256" key="9">
    <source>
        <dbReference type="ARBA" id="ARBA00023065"/>
    </source>
</evidence>
<comment type="caution">
    <text evidence="14">The sequence shown here is derived from an EMBL/GenBank/DDBJ whole genome shotgun (WGS) entry which is preliminary data.</text>
</comment>
<evidence type="ECO:0000256" key="3">
    <source>
        <dbReference type="ARBA" id="ARBA00022448"/>
    </source>
</evidence>
<dbReference type="Pfam" id="PF01544">
    <property type="entry name" value="CorA"/>
    <property type="match status" value="1"/>
</dbReference>
<keyword evidence="11" id="KW-0175">Coiled coil</keyword>
<dbReference type="GO" id="GO:0000287">
    <property type="term" value="F:magnesium ion binding"/>
    <property type="evidence" value="ECO:0007669"/>
    <property type="project" value="TreeGrafter"/>
</dbReference>
<evidence type="ECO:0000256" key="2">
    <source>
        <dbReference type="ARBA" id="ARBA00009765"/>
    </source>
</evidence>
<dbReference type="Gene3D" id="3.30.460.20">
    <property type="entry name" value="CorA soluble domain-like"/>
    <property type="match status" value="1"/>
</dbReference>
<evidence type="ECO:0000256" key="1">
    <source>
        <dbReference type="ARBA" id="ARBA00004651"/>
    </source>
</evidence>
<feature type="region of interest" description="Disordered" evidence="12">
    <location>
        <begin position="23"/>
        <end position="84"/>
    </location>
</feature>
<dbReference type="PANTHER" id="PTHR46494:SF3">
    <property type="entry name" value="ZINC TRANSPORT PROTEIN ZNTB"/>
    <property type="match status" value="1"/>
</dbReference>
<protein>
    <submittedName>
        <fullName evidence="14">Zinc transporter ZntB</fullName>
    </submittedName>
</protein>
<comment type="subcellular location">
    <subcellularLocation>
        <location evidence="1">Cell membrane</location>
        <topology evidence="1">Multi-pass membrane protein</topology>
    </subcellularLocation>
</comment>
<keyword evidence="7" id="KW-0862">Zinc</keyword>
<evidence type="ECO:0000256" key="6">
    <source>
        <dbReference type="ARBA" id="ARBA00022692"/>
    </source>
</evidence>
<keyword evidence="3" id="KW-0813">Transport</keyword>
<dbReference type="GO" id="GO:0005886">
    <property type="term" value="C:plasma membrane"/>
    <property type="evidence" value="ECO:0007669"/>
    <property type="project" value="UniProtKB-SubCell"/>
</dbReference>
<dbReference type="InterPro" id="IPR045861">
    <property type="entry name" value="CorA_cytoplasmic_dom"/>
</dbReference>